<name>A0A8S9Z383_9TREM</name>
<keyword evidence="3" id="KW-1185">Reference proteome</keyword>
<feature type="compositionally biased region" description="Polar residues" evidence="1">
    <location>
        <begin position="1"/>
        <end position="12"/>
    </location>
</feature>
<protein>
    <submittedName>
        <fullName evidence="2">Uncharacterized protein</fullName>
    </submittedName>
</protein>
<evidence type="ECO:0000313" key="2">
    <source>
        <dbReference type="EMBL" id="KAF7261352.1"/>
    </source>
</evidence>
<sequence>MTRTTVCTSQPAVGSGPLAGSVQLQPKVRLDKSGITGPINVSHRRPRVVTCFRGSDLRVAREITTQQLGQPMVEITYLNDATIHRRHLSLIHFRTAPNNDAATATSGENRPIGSMIEALEERQLEPSTLVRRPIGQEAVGSRIPTLHVDVDPQRCLSSRGVDVHNCVELELM</sequence>
<feature type="region of interest" description="Disordered" evidence="1">
    <location>
        <begin position="1"/>
        <end position="20"/>
    </location>
</feature>
<evidence type="ECO:0000313" key="3">
    <source>
        <dbReference type="Proteomes" id="UP000822476"/>
    </source>
</evidence>
<dbReference type="EMBL" id="JTDE01000409">
    <property type="protein sequence ID" value="KAF7261352.1"/>
    <property type="molecule type" value="Genomic_DNA"/>
</dbReference>
<proteinExistence type="predicted"/>
<dbReference type="OrthoDB" id="6320435at2759"/>
<dbReference type="Proteomes" id="UP000822476">
    <property type="component" value="Unassembled WGS sequence"/>
</dbReference>
<dbReference type="AlphaFoldDB" id="A0A8S9Z383"/>
<organism evidence="2 3">
    <name type="scientific">Paragonimus skrjabini miyazakii</name>
    <dbReference type="NCBI Taxonomy" id="59628"/>
    <lineage>
        <taxon>Eukaryota</taxon>
        <taxon>Metazoa</taxon>
        <taxon>Spiralia</taxon>
        <taxon>Lophotrochozoa</taxon>
        <taxon>Platyhelminthes</taxon>
        <taxon>Trematoda</taxon>
        <taxon>Digenea</taxon>
        <taxon>Plagiorchiida</taxon>
        <taxon>Troglotremata</taxon>
        <taxon>Troglotrematidae</taxon>
        <taxon>Paragonimus</taxon>
    </lineage>
</organism>
<accession>A0A8S9Z383</accession>
<reference evidence="2" key="1">
    <citation type="submission" date="2019-07" db="EMBL/GenBank/DDBJ databases">
        <title>Annotation for the trematode Paragonimus miyazaki's.</title>
        <authorList>
            <person name="Choi Y.-J."/>
        </authorList>
    </citation>
    <scope>NUCLEOTIDE SEQUENCE</scope>
    <source>
        <strain evidence="2">Japan</strain>
    </source>
</reference>
<evidence type="ECO:0000256" key="1">
    <source>
        <dbReference type="SAM" id="MobiDB-lite"/>
    </source>
</evidence>
<comment type="caution">
    <text evidence="2">The sequence shown here is derived from an EMBL/GenBank/DDBJ whole genome shotgun (WGS) entry which is preliminary data.</text>
</comment>
<gene>
    <name evidence="2" type="ORF">EG68_02977</name>
</gene>